<dbReference type="GO" id="GO:0009086">
    <property type="term" value="P:methionine biosynthetic process"/>
    <property type="evidence" value="ECO:0007669"/>
    <property type="project" value="UniProtKB-KW"/>
</dbReference>
<keyword evidence="6" id="KW-0489">Methyltransferase</keyword>
<name>V4TYB6_CITCL</name>
<dbReference type="InterPro" id="IPR013215">
    <property type="entry name" value="Cbl-indep_Met_Synth_N"/>
</dbReference>
<dbReference type="Proteomes" id="UP000030687">
    <property type="component" value="Unassembled WGS sequence"/>
</dbReference>
<dbReference type="Gramene" id="ESR56710">
    <property type="protein sequence ID" value="ESR56710"/>
    <property type="gene ID" value="CICLE_v10018965mg"/>
</dbReference>
<comment type="function">
    <text evidence="2">Catalyzes the transfer of a methyl group from 5-methyltetrahydrofolate to homocysteine resulting in methionine formation.</text>
</comment>
<feature type="domain" description="Cobalamin-independent methionine synthase MetE C-terminal/archaeal" evidence="13">
    <location>
        <begin position="432"/>
        <end position="576"/>
    </location>
</feature>
<proteinExistence type="inferred from homology"/>
<dbReference type="Gene3D" id="3.20.20.210">
    <property type="match status" value="2"/>
</dbReference>
<gene>
    <name evidence="15" type="ORF">CICLE_v10018965mg</name>
</gene>
<feature type="domain" description="Cobalamin-independent methionine synthase MetE N-terminal" evidence="14">
    <location>
        <begin position="3"/>
        <end position="315"/>
    </location>
</feature>
<accession>V4TYB6</accession>
<sequence length="586" mass="64766">MASHIVGYPRMGPKRELKFALESFWDGKSSAEDLQKVSADLRSSIWKQMSQAGIKYIPSNTFSYYDQVLDTTAMLGAVPPRYNWNGGEIGFDVYFSMARGNASVPAMEMTKWFDTNYHFIVPELGPDVKFSYASHKAVTEYKEAKGLGVETVPVLIGPVSYLLLSKPAKGVAKTFSLLSLLPKILPIYKEVISELKAAGASWIQFDEPLLVMDLDSHKLHAFSEAYAELESTLSGLNVLVETYFADVPAEAFQTLTSLKGVTAYGFDLVRGTKTLELIKSGFPAGKYLFAGVVDGRNIWANDLAASLSVLRGLEGVVGKDKLVVSTSCSLLHTAVDLVNENKLDDEIKSWLAFAAQKVVEVNALAKALAGQKDEGFFSANAAAQASRKSSPRVTNERVQKAAAALKGSDHRRATNVSARLDAQQKKLNLPILPTTTIGSFPQTIELRRVRREYKAKKISEEEYVASIKEEINKVVKLQEELDIDVLVHGEPERNDMVEYFGEQLSGFAFTANGWVQSYGSRCVKPPIIYGDVSRPKAMTVFWSSLAQSMTARPMKGMLTGPVTILNWSFVRNDQPRYINENWFTIG</sequence>
<dbReference type="SUPFAM" id="SSF51726">
    <property type="entry name" value="UROD/MetE-like"/>
    <property type="match status" value="2"/>
</dbReference>
<dbReference type="InterPro" id="IPR038071">
    <property type="entry name" value="UROD/MetE-like_sf"/>
</dbReference>
<comment type="pathway">
    <text evidence="3">Amino-acid biosynthesis; L-methionine biosynthesis via de novo pathway; L-methionine from L-homocysteine (MetE route): step 1/1.</text>
</comment>
<keyword evidence="16" id="KW-1185">Reference proteome</keyword>
<evidence type="ECO:0000256" key="2">
    <source>
        <dbReference type="ARBA" id="ARBA00002777"/>
    </source>
</evidence>
<evidence type="ECO:0000259" key="14">
    <source>
        <dbReference type="Pfam" id="PF08267"/>
    </source>
</evidence>
<evidence type="ECO:0000256" key="7">
    <source>
        <dbReference type="ARBA" id="ARBA00022605"/>
    </source>
</evidence>
<evidence type="ECO:0000256" key="4">
    <source>
        <dbReference type="ARBA" id="ARBA00009553"/>
    </source>
</evidence>
<keyword evidence="11" id="KW-0486">Methionine biosynthesis</keyword>
<comment type="cofactor">
    <cofactor evidence="1">
        <name>Zn(2+)</name>
        <dbReference type="ChEBI" id="CHEBI:29105"/>
    </cofactor>
</comment>
<evidence type="ECO:0000256" key="9">
    <source>
        <dbReference type="ARBA" id="ARBA00022723"/>
    </source>
</evidence>
<organism evidence="15 16">
    <name type="scientific">Citrus clementina</name>
    <name type="common">Clementine</name>
    <name type="synonym">Citrus deliciosa x Citrus sinensis</name>
    <dbReference type="NCBI Taxonomy" id="85681"/>
    <lineage>
        <taxon>Eukaryota</taxon>
        <taxon>Viridiplantae</taxon>
        <taxon>Streptophyta</taxon>
        <taxon>Embryophyta</taxon>
        <taxon>Tracheophyta</taxon>
        <taxon>Spermatophyta</taxon>
        <taxon>Magnoliopsida</taxon>
        <taxon>eudicotyledons</taxon>
        <taxon>Gunneridae</taxon>
        <taxon>Pentapetalae</taxon>
        <taxon>rosids</taxon>
        <taxon>malvids</taxon>
        <taxon>Sapindales</taxon>
        <taxon>Rutaceae</taxon>
        <taxon>Aurantioideae</taxon>
        <taxon>Citrus</taxon>
    </lineage>
</organism>
<reference evidence="15 16" key="1">
    <citation type="submission" date="2013-10" db="EMBL/GenBank/DDBJ databases">
        <authorList>
            <consortium name="International Citrus Genome Consortium"/>
            <person name="Jenkins J."/>
            <person name="Schmutz J."/>
            <person name="Prochnik S."/>
            <person name="Rokhsar D."/>
            <person name="Gmitter F."/>
            <person name="Ollitrault P."/>
            <person name="Machado M."/>
            <person name="Talon M."/>
            <person name="Wincker P."/>
            <person name="Jaillon O."/>
            <person name="Morgante M."/>
        </authorList>
    </citation>
    <scope>NUCLEOTIDE SEQUENCE</scope>
    <source>
        <strain evidence="16">cv. Clemenules</strain>
    </source>
</reference>
<dbReference type="Pfam" id="PF01717">
    <property type="entry name" value="Meth_synt_2"/>
    <property type="match status" value="1"/>
</dbReference>
<evidence type="ECO:0000256" key="11">
    <source>
        <dbReference type="ARBA" id="ARBA00023167"/>
    </source>
</evidence>
<dbReference type="PANTHER" id="PTHR30519">
    <property type="entry name" value="5-METHYLTETRAHYDROPTEROYLTRIGLUTAMATE--HOMOCYSTEINE METHYLTRANSFERASE"/>
    <property type="match status" value="1"/>
</dbReference>
<evidence type="ECO:0000256" key="5">
    <source>
        <dbReference type="ARBA" id="ARBA00012034"/>
    </source>
</evidence>
<evidence type="ECO:0000256" key="8">
    <source>
        <dbReference type="ARBA" id="ARBA00022679"/>
    </source>
</evidence>
<evidence type="ECO:0000256" key="12">
    <source>
        <dbReference type="ARBA" id="ARBA00048690"/>
    </source>
</evidence>
<dbReference type="GO" id="GO:0032259">
    <property type="term" value="P:methylation"/>
    <property type="evidence" value="ECO:0007669"/>
    <property type="project" value="UniProtKB-KW"/>
</dbReference>
<evidence type="ECO:0000256" key="10">
    <source>
        <dbReference type="ARBA" id="ARBA00022833"/>
    </source>
</evidence>
<dbReference type="AlphaFoldDB" id="V4TYB6"/>
<dbReference type="NCBIfam" id="NF003556">
    <property type="entry name" value="PRK05222.1"/>
    <property type="match status" value="1"/>
</dbReference>
<evidence type="ECO:0000256" key="3">
    <source>
        <dbReference type="ARBA" id="ARBA00004681"/>
    </source>
</evidence>
<dbReference type="FunFam" id="3.20.20.210:FF:000003">
    <property type="entry name" value="5-methyltetrahydropteroyltriglutamate--homocysteine methyltransferase"/>
    <property type="match status" value="1"/>
</dbReference>
<dbReference type="EMBL" id="KI536661">
    <property type="protein sequence ID" value="ESR56710.1"/>
    <property type="molecule type" value="Genomic_DNA"/>
</dbReference>
<dbReference type="UniPathway" id="UPA00051">
    <property type="reaction ID" value="UER00082"/>
</dbReference>
<evidence type="ECO:0000256" key="1">
    <source>
        <dbReference type="ARBA" id="ARBA00001947"/>
    </source>
</evidence>
<dbReference type="Pfam" id="PF08267">
    <property type="entry name" value="Meth_synt_1"/>
    <property type="match status" value="1"/>
</dbReference>
<keyword evidence="7" id="KW-0028">Amino-acid biosynthesis</keyword>
<comment type="similarity">
    <text evidence="4">Belongs to the vitamin-B12 independent methionine synthase family.</text>
</comment>
<evidence type="ECO:0000313" key="16">
    <source>
        <dbReference type="Proteomes" id="UP000030687"/>
    </source>
</evidence>
<keyword evidence="9" id="KW-0479">Metal-binding</keyword>
<keyword evidence="8" id="KW-0808">Transferase</keyword>
<protein>
    <recommendedName>
        <fullName evidence="5">5-methyltetrahydropteroyltriglutamate--homocysteine S-methyltransferase</fullName>
        <ecNumber evidence="5">2.1.1.14</ecNumber>
    </recommendedName>
</protein>
<dbReference type="EC" id="2.1.1.14" evidence="5"/>
<dbReference type="GO" id="GO:0008270">
    <property type="term" value="F:zinc ion binding"/>
    <property type="evidence" value="ECO:0007669"/>
    <property type="project" value="InterPro"/>
</dbReference>
<keyword evidence="10" id="KW-0862">Zinc</keyword>
<dbReference type="CDD" id="cd03312">
    <property type="entry name" value="CIMS_N_terminal_like"/>
    <property type="match status" value="1"/>
</dbReference>
<comment type="catalytic activity">
    <reaction evidence="12">
        <text>5-methyltetrahydropteroyltri-L-glutamate + L-homocysteine = tetrahydropteroyltri-L-glutamate + L-methionine</text>
        <dbReference type="Rhea" id="RHEA:21196"/>
        <dbReference type="ChEBI" id="CHEBI:57844"/>
        <dbReference type="ChEBI" id="CHEBI:58140"/>
        <dbReference type="ChEBI" id="CHEBI:58199"/>
        <dbReference type="ChEBI" id="CHEBI:58207"/>
        <dbReference type="EC" id="2.1.1.14"/>
    </reaction>
</comment>
<dbReference type="CDD" id="cd03311">
    <property type="entry name" value="CIMS_C_terminal_like"/>
    <property type="match status" value="1"/>
</dbReference>
<evidence type="ECO:0000313" key="15">
    <source>
        <dbReference type="EMBL" id="ESR56710.1"/>
    </source>
</evidence>
<dbReference type="InterPro" id="IPR002629">
    <property type="entry name" value="Met_Synth_C/arc"/>
</dbReference>
<dbReference type="GO" id="GO:0003871">
    <property type="term" value="F:5-methyltetrahydropteroyltriglutamate-homocysteine S-methyltransferase activity"/>
    <property type="evidence" value="ECO:0007669"/>
    <property type="project" value="UniProtKB-EC"/>
</dbReference>
<evidence type="ECO:0000259" key="13">
    <source>
        <dbReference type="Pfam" id="PF01717"/>
    </source>
</evidence>
<evidence type="ECO:0000256" key="6">
    <source>
        <dbReference type="ARBA" id="ARBA00022603"/>
    </source>
</evidence>